<dbReference type="PROSITE" id="PS51186">
    <property type="entry name" value="GNAT"/>
    <property type="match status" value="1"/>
</dbReference>
<dbReference type="InterPro" id="IPR000182">
    <property type="entry name" value="GNAT_dom"/>
</dbReference>
<keyword evidence="2" id="KW-0808">Transferase</keyword>
<organism evidence="2 3">
    <name type="scientific">Gilvimarinus japonicus</name>
    <dbReference type="NCBI Taxonomy" id="1796469"/>
    <lineage>
        <taxon>Bacteria</taxon>
        <taxon>Pseudomonadati</taxon>
        <taxon>Pseudomonadota</taxon>
        <taxon>Gammaproteobacteria</taxon>
        <taxon>Cellvibrionales</taxon>
        <taxon>Cellvibrionaceae</taxon>
        <taxon>Gilvimarinus</taxon>
    </lineage>
</organism>
<dbReference type="InterPro" id="IPR050276">
    <property type="entry name" value="MshD_Acetyltransferase"/>
</dbReference>
<dbReference type="EMBL" id="JBHRTL010000003">
    <property type="protein sequence ID" value="MFC3153917.1"/>
    <property type="molecule type" value="Genomic_DNA"/>
</dbReference>
<keyword evidence="3" id="KW-1185">Reference proteome</keyword>
<keyword evidence="2" id="KW-0012">Acyltransferase</keyword>
<dbReference type="RefSeq" id="WP_339617333.1">
    <property type="nucleotide sequence ID" value="NZ_AP031500.1"/>
</dbReference>
<protein>
    <submittedName>
        <fullName evidence="2">GNAT family N-acetyltransferase</fullName>
        <ecNumber evidence="2">2.3.-.-</ecNumber>
    </submittedName>
</protein>
<evidence type="ECO:0000259" key="1">
    <source>
        <dbReference type="PROSITE" id="PS51186"/>
    </source>
</evidence>
<dbReference type="CDD" id="cd04301">
    <property type="entry name" value="NAT_SF"/>
    <property type="match status" value="1"/>
</dbReference>
<accession>A0ABV7HJU5</accession>
<proteinExistence type="predicted"/>
<dbReference type="PANTHER" id="PTHR43617">
    <property type="entry name" value="L-AMINO ACID N-ACETYLTRANSFERASE"/>
    <property type="match status" value="1"/>
</dbReference>
<evidence type="ECO:0000313" key="3">
    <source>
        <dbReference type="Proteomes" id="UP001595548"/>
    </source>
</evidence>
<dbReference type="Proteomes" id="UP001595548">
    <property type="component" value="Unassembled WGS sequence"/>
</dbReference>
<gene>
    <name evidence="2" type="ORF">ACFOEB_01800</name>
</gene>
<dbReference type="EC" id="2.3.-.-" evidence="2"/>
<dbReference type="InterPro" id="IPR016181">
    <property type="entry name" value="Acyl_CoA_acyltransferase"/>
</dbReference>
<dbReference type="PANTHER" id="PTHR43617:SF2">
    <property type="entry name" value="UPF0039 PROTEIN SLL0451"/>
    <property type="match status" value="1"/>
</dbReference>
<reference evidence="3" key="1">
    <citation type="journal article" date="2019" name="Int. J. Syst. Evol. Microbiol.">
        <title>The Global Catalogue of Microorganisms (GCM) 10K type strain sequencing project: providing services to taxonomists for standard genome sequencing and annotation.</title>
        <authorList>
            <consortium name="The Broad Institute Genomics Platform"/>
            <consortium name="The Broad Institute Genome Sequencing Center for Infectious Disease"/>
            <person name="Wu L."/>
            <person name="Ma J."/>
        </authorList>
    </citation>
    <scope>NUCLEOTIDE SEQUENCE [LARGE SCALE GENOMIC DNA]</scope>
    <source>
        <strain evidence="3">KCTC 52141</strain>
    </source>
</reference>
<dbReference type="GO" id="GO:0016746">
    <property type="term" value="F:acyltransferase activity"/>
    <property type="evidence" value="ECO:0007669"/>
    <property type="project" value="UniProtKB-KW"/>
</dbReference>
<evidence type="ECO:0000313" key="2">
    <source>
        <dbReference type="EMBL" id="MFC3153917.1"/>
    </source>
</evidence>
<dbReference type="Pfam" id="PF13508">
    <property type="entry name" value="Acetyltransf_7"/>
    <property type="match status" value="1"/>
</dbReference>
<name>A0ABV7HJU5_9GAMM</name>
<feature type="domain" description="N-acetyltransferase" evidence="1">
    <location>
        <begin position="4"/>
        <end position="155"/>
    </location>
</feature>
<sequence>MTKFSIRQEVPDDIGAIYSLLEAAFCDIAYSDQTEAEIVMALRDAGALTVSLVAEIQGNIVGYIAVSPVTFSGGGQYWYGLGPVAVAPVYQGRGVGSRLIEGALENLQHQDAEGCVVLGEPNFYGRFGFQSLPQLSFPGVTGEYFQALPFTKTLPAGEVQYHPAFALANA</sequence>
<dbReference type="SUPFAM" id="SSF55729">
    <property type="entry name" value="Acyl-CoA N-acyltransferases (Nat)"/>
    <property type="match status" value="1"/>
</dbReference>
<dbReference type="Gene3D" id="3.40.630.30">
    <property type="match status" value="1"/>
</dbReference>
<comment type="caution">
    <text evidence="2">The sequence shown here is derived from an EMBL/GenBank/DDBJ whole genome shotgun (WGS) entry which is preliminary data.</text>
</comment>